<dbReference type="RefSeq" id="XP_049143919.1">
    <property type="nucleotide sequence ID" value="XM_049286776.1"/>
</dbReference>
<sequence>MPLDDYASAVGGGLKLKGAKVTKPKKKKRRDKTDLEKNLETGDQGGSSSSTALVKHREEPAGDSKSKSKKKGEDPDEDRDNDDDDEGSGRVVQKTEAEKRYEERKRKRLLELAESSSSRPELLKTHKERVEELNTYLSKLKGSSRGLVKEALEQSGRGGGCFVGWDHFASWMDWMERGNGVFDFGVIVYPFQSLGNRKHIHHLRVAGAGAGAAILPRSSPPLMQRDDTAKTSKTSSKTRFPHRDDGLFSSASEFFPLAPPPPLPPLDQDVSHFVCKE</sequence>
<evidence type="ECO:0000313" key="2">
    <source>
        <dbReference type="EMBL" id="UQC82296.1"/>
    </source>
</evidence>
<feature type="compositionally biased region" description="Basic and acidic residues" evidence="1">
    <location>
        <begin position="93"/>
        <end position="103"/>
    </location>
</feature>
<feature type="compositionally biased region" description="Basic residues" evidence="1">
    <location>
        <begin position="17"/>
        <end position="30"/>
    </location>
</feature>
<protein>
    <submittedName>
        <fullName evidence="2">Uncharacterized protein</fullName>
    </submittedName>
</protein>
<feature type="compositionally biased region" description="Basic and acidic residues" evidence="1">
    <location>
        <begin position="55"/>
        <end position="66"/>
    </location>
</feature>
<dbReference type="Pfam" id="PF08555">
    <property type="entry name" value="FAM32A"/>
    <property type="match status" value="1"/>
</dbReference>
<organism evidence="2 3">
    <name type="scientific">Colletotrichum lupini</name>
    <dbReference type="NCBI Taxonomy" id="145971"/>
    <lineage>
        <taxon>Eukaryota</taxon>
        <taxon>Fungi</taxon>
        <taxon>Dikarya</taxon>
        <taxon>Ascomycota</taxon>
        <taxon>Pezizomycotina</taxon>
        <taxon>Sordariomycetes</taxon>
        <taxon>Hypocreomycetidae</taxon>
        <taxon>Glomerellales</taxon>
        <taxon>Glomerellaceae</taxon>
        <taxon>Colletotrichum</taxon>
        <taxon>Colletotrichum acutatum species complex</taxon>
    </lineage>
</organism>
<feature type="compositionally biased region" description="Acidic residues" evidence="1">
    <location>
        <begin position="74"/>
        <end position="86"/>
    </location>
</feature>
<keyword evidence="3" id="KW-1185">Reference proteome</keyword>
<gene>
    <name evidence="2" type="ORF">CLUP02_07783</name>
</gene>
<evidence type="ECO:0000313" key="3">
    <source>
        <dbReference type="Proteomes" id="UP000830671"/>
    </source>
</evidence>
<name>A0A9Q8WGE1_9PEZI</name>
<feature type="compositionally biased region" description="Low complexity" evidence="1">
    <location>
        <begin position="247"/>
        <end position="256"/>
    </location>
</feature>
<accession>A0A9Q8WGE1</accession>
<proteinExistence type="predicted"/>
<dbReference type="InterPro" id="IPR013865">
    <property type="entry name" value="FAM32A"/>
</dbReference>
<dbReference type="EMBL" id="CP019476">
    <property type="protein sequence ID" value="UQC82296.1"/>
    <property type="molecule type" value="Genomic_DNA"/>
</dbReference>
<dbReference type="GeneID" id="73341786"/>
<evidence type="ECO:0000256" key="1">
    <source>
        <dbReference type="SAM" id="MobiDB-lite"/>
    </source>
</evidence>
<dbReference type="Proteomes" id="UP000830671">
    <property type="component" value="Chromosome 4"/>
</dbReference>
<feature type="compositionally biased region" description="Basic and acidic residues" evidence="1">
    <location>
        <begin position="31"/>
        <end position="40"/>
    </location>
</feature>
<dbReference type="AlphaFoldDB" id="A0A9Q8WGE1"/>
<feature type="region of interest" description="Disordered" evidence="1">
    <location>
        <begin position="1"/>
        <end position="103"/>
    </location>
</feature>
<reference evidence="2" key="1">
    <citation type="journal article" date="2021" name="Mol. Plant Microbe Interact.">
        <title>Complete Genome Sequence of the Plant-Pathogenic Fungus Colletotrichum lupini.</title>
        <authorList>
            <person name="Baroncelli R."/>
            <person name="Pensec F."/>
            <person name="Da Lio D."/>
            <person name="Boufleur T."/>
            <person name="Vicente I."/>
            <person name="Sarrocco S."/>
            <person name="Picot A."/>
            <person name="Baraldi E."/>
            <person name="Sukno S."/>
            <person name="Thon M."/>
            <person name="Le Floch G."/>
        </authorList>
    </citation>
    <scope>NUCLEOTIDE SEQUENCE</scope>
    <source>
        <strain evidence="2">IMI 504893</strain>
    </source>
</reference>
<dbReference type="KEGG" id="clup:CLUP02_07783"/>
<feature type="region of interest" description="Disordered" evidence="1">
    <location>
        <begin position="215"/>
        <end position="270"/>
    </location>
</feature>